<protein>
    <submittedName>
        <fullName evidence="1">Uncharacterized protein</fullName>
    </submittedName>
</protein>
<name>A0ABV6S1C7_9SPHN</name>
<proteinExistence type="predicted"/>
<accession>A0ABV6S1C7</accession>
<dbReference type="RefSeq" id="WP_267222883.1">
    <property type="nucleotide sequence ID" value="NZ_JAPCWC010000018.1"/>
</dbReference>
<keyword evidence="2" id="KW-1185">Reference proteome</keyword>
<dbReference type="Proteomes" id="UP001589858">
    <property type="component" value="Unassembled WGS sequence"/>
</dbReference>
<reference evidence="1 2" key="1">
    <citation type="submission" date="2024-09" db="EMBL/GenBank/DDBJ databases">
        <authorList>
            <person name="Sun Q."/>
            <person name="Mori K."/>
        </authorList>
    </citation>
    <scope>NUCLEOTIDE SEQUENCE [LARGE SCALE GENOMIC DNA]</scope>
    <source>
        <strain evidence="1 2">CICC 11035S</strain>
    </source>
</reference>
<evidence type="ECO:0000313" key="1">
    <source>
        <dbReference type="EMBL" id="MFC0683031.1"/>
    </source>
</evidence>
<gene>
    <name evidence="1" type="ORF">ACFFF8_00320</name>
</gene>
<evidence type="ECO:0000313" key="2">
    <source>
        <dbReference type="Proteomes" id="UP001589858"/>
    </source>
</evidence>
<sequence>MGDPDYFRITVTGWRRVALSWAAFSAIYPHMRNAATKAPA</sequence>
<organism evidence="1 2">
    <name type="scientific">Novosphingobium clariflavum</name>
    <dbReference type="NCBI Taxonomy" id="2029884"/>
    <lineage>
        <taxon>Bacteria</taxon>
        <taxon>Pseudomonadati</taxon>
        <taxon>Pseudomonadota</taxon>
        <taxon>Alphaproteobacteria</taxon>
        <taxon>Sphingomonadales</taxon>
        <taxon>Sphingomonadaceae</taxon>
        <taxon>Novosphingobium</taxon>
    </lineage>
</organism>
<comment type="caution">
    <text evidence="1">The sequence shown here is derived from an EMBL/GenBank/DDBJ whole genome shotgun (WGS) entry which is preliminary data.</text>
</comment>
<dbReference type="EMBL" id="JBHLTM010000002">
    <property type="protein sequence ID" value="MFC0683031.1"/>
    <property type="molecule type" value="Genomic_DNA"/>
</dbReference>